<dbReference type="GO" id="GO:0016758">
    <property type="term" value="F:hexosyltransferase activity"/>
    <property type="evidence" value="ECO:0007669"/>
    <property type="project" value="InterPro"/>
</dbReference>
<gene>
    <name evidence="4" type="ORF">GA0070618_0343</name>
</gene>
<dbReference type="Proteomes" id="UP000198253">
    <property type="component" value="Chromosome I"/>
</dbReference>
<evidence type="ECO:0000256" key="1">
    <source>
        <dbReference type="SAM" id="MobiDB-lite"/>
    </source>
</evidence>
<feature type="transmembrane region" description="Helical" evidence="2">
    <location>
        <begin position="496"/>
        <end position="513"/>
    </location>
</feature>
<evidence type="ECO:0000313" key="4">
    <source>
        <dbReference type="EMBL" id="SCE71236.1"/>
    </source>
</evidence>
<feature type="compositionally biased region" description="Low complexity" evidence="1">
    <location>
        <begin position="465"/>
        <end position="481"/>
    </location>
</feature>
<feature type="domain" description="DUF6311" evidence="3">
    <location>
        <begin position="128"/>
        <end position="415"/>
    </location>
</feature>
<dbReference type="EMBL" id="LT607413">
    <property type="protein sequence ID" value="SCE71236.1"/>
    <property type="molecule type" value="Genomic_DNA"/>
</dbReference>
<feature type="transmembrane region" description="Helical" evidence="2">
    <location>
        <begin position="392"/>
        <end position="409"/>
    </location>
</feature>
<sequence length="667" mass="71777">MPSPRPAITTGVPARRPLSAIGTGGGKSDKTSRVRWRVVAVPVVDPSLKSASVSAAADPPEETRPATGRFGRADALAIGAYVLLGVLVCLNYWGDIENRVSSHLPTDHSWFEWLFSHGAYSVRHLENPLFSERQNAPDGVNMMANTSLLGVTLPLAPLTLLLGPQVVYALYLGGALAATAATSYWVLSRRLVRSRAAAFVGGAFLGFAPGIVHHANGQPNFVSNFLLPLIVARVLRLGEPGRWRRNGVALGLLVAYQIFVNEEMLLLTALACLVIVVVYAVSRWRSARAQAGTFLAALGLGGGLALLLTAYPIWFQFNGPQSYRGLQGGVFHSWGEDLAAFVTFARDTLAGDPAVEKTIGLTEQNTWFGWPVVLVTLAAIVLLWRRSLAARIAAVLVAVFTVASLGPRIRLNGVETEVYGPWHYIPDDLPLVEMMMPTRLTLVVTGAVGVLLALAWDAADRSGRGVPAADADGQPADAEPGVTDSGTATARARRRWVRPVGCAAVALAVLPLVPRPLPAQQIDPPPTFITSGAWRTYVPDGRTLVPVPVPSNVHGLSTLRWSALTRHEFPVPGGYFIGPGPNDEGMFGAPNRPTSTLIYSTMDKGAAPELTDEDRRRAVEDLRYWRASVVVLGAHPREAALRDLMTGLLGEPRRVDDVWLWDVRPLV</sequence>
<keyword evidence="2" id="KW-1133">Transmembrane helix</keyword>
<evidence type="ECO:0000259" key="3">
    <source>
        <dbReference type="Pfam" id="PF19830"/>
    </source>
</evidence>
<feature type="transmembrane region" description="Helical" evidence="2">
    <location>
        <begin position="294"/>
        <end position="314"/>
    </location>
</feature>
<proteinExistence type="predicted"/>
<feature type="region of interest" description="Disordered" evidence="1">
    <location>
        <begin position="1"/>
        <end position="32"/>
    </location>
</feature>
<name>A0A1C4UHR4_MICEC</name>
<feature type="transmembrane region" description="Helical" evidence="2">
    <location>
        <begin position="436"/>
        <end position="456"/>
    </location>
</feature>
<accession>A0A1C4UHR4</accession>
<dbReference type="InParanoid" id="A0A1C4UHR4"/>
<dbReference type="Pfam" id="PF19830">
    <property type="entry name" value="DUF6311"/>
    <property type="match status" value="1"/>
</dbReference>
<dbReference type="AlphaFoldDB" id="A0A1C4UHR4"/>
<feature type="transmembrane region" description="Helical" evidence="2">
    <location>
        <begin position="196"/>
        <end position="215"/>
    </location>
</feature>
<keyword evidence="2" id="KW-0812">Transmembrane</keyword>
<evidence type="ECO:0000313" key="5">
    <source>
        <dbReference type="Proteomes" id="UP000198253"/>
    </source>
</evidence>
<dbReference type="GO" id="GO:0005886">
    <property type="term" value="C:plasma membrane"/>
    <property type="evidence" value="ECO:0007669"/>
    <property type="project" value="UniProtKB-SubCell"/>
</dbReference>
<feature type="transmembrane region" description="Helical" evidence="2">
    <location>
        <begin position="75"/>
        <end position="93"/>
    </location>
</feature>
<organism evidence="4 5">
    <name type="scientific">Micromonospora echinospora</name>
    <name type="common">Micromonospora purpurea</name>
    <dbReference type="NCBI Taxonomy" id="1877"/>
    <lineage>
        <taxon>Bacteria</taxon>
        <taxon>Bacillati</taxon>
        <taxon>Actinomycetota</taxon>
        <taxon>Actinomycetes</taxon>
        <taxon>Micromonosporales</taxon>
        <taxon>Micromonosporaceae</taxon>
        <taxon>Micromonospora</taxon>
    </lineage>
</organism>
<dbReference type="InterPro" id="IPR046278">
    <property type="entry name" value="DUF6311"/>
</dbReference>
<feature type="transmembrane region" description="Helical" evidence="2">
    <location>
        <begin position="265"/>
        <end position="282"/>
    </location>
</feature>
<keyword evidence="5" id="KW-1185">Reference proteome</keyword>
<feature type="transmembrane region" description="Helical" evidence="2">
    <location>
        <begin position="367"/>
        <end position="385"/>
    </location>
</feature>
<reference evidence="5" key="1">
    <citation type="submission" date="2016-06" db="EMBL/GenBank/DDBJ databases">
        <authorList>
            <person name="Varghese N."/>
            <person name="Submissions Spin"/>
        </authorList>
    </citation>
    <scope>NUCLEOTIDE SEQUENCE [LARGE SCALE GENOMIC DNA]</scope>
    <source>
        <strain evidence="5">DSM 43816</strain>
    </source>
</reference>
<keyword evidence="2" id="KW-0472">Membrane</keyword>
<protein>
    <recommendedName>
        <fullName evidence="3">DUF6311 domain-containing protein</fullName>
    </recommendedName>
</protein>
<feature type="region of interest" description="Disordered" evidence="1">
    <location>
        <begin position="465"/>
        <end position="487"/>
    </location>
</feature>
<evidence type="ECO:0000256" key="2">
    <source>
        <dbReference type="SAM" id="Phobius"/>
    </source>
</evidence>
<feature type="transmembrane region" description="Helical" evidence="2">
    <location>
        <begin position="168"/>
        <end position="187"/>
    </location>
</feature>